<proteinExistence type="predicted"/>
<feature type="region of interest" description="Disordered" evidence="1">
    <location>
        <begin position="49"/>
        <end position="71"/>
    </location>
</feature>
<protein>
    <submittedName>
        <fullName evidence="2">Uncharacterized protein</fullName>
    </submittedName>
</protein>
<evidence type="ECO:0000256" key="1">
    <source>
        <dbReference type="SAM" id="MobiDB-lite"/>
    </source>
</evidence>
<accession>A0A0E0FNW7</accession>
<reference evidence="2" key="1">
    <citation type="submission" date="2015-04" db="UniProtKB">
        <authorList>
            <consortium name="EnsemblPlants"/>
        </authorList>
    </citation>
    <scope>IDENTIFICATION</scope>
    <source>
        <strain evidence="2">SL10</strain>
    </source>
</reference>
<sequence>MATTETTILVPTPLYSSASSHSNPESIAEAEADANADYEEGGALVLPPEVDPLEATHPTTGSKPNQTGKTGEEVSRWLLMVALPSGNWTISLGAEEGVEDARHGLAGDDIGQPSTRRVLESSLHSAGSSCYVRTGDCAVVVRGVEQYLYIVVATASHGGGSLHLYGAPSPPIPPPRHPTSWRPPARGRFAAAGDAASSTPFVTGRRPHLLRRHCRLVAYRLLLSPSSLGLSREEKKRARERKEGKREGDDVATLTCGTYVGPTLTQPPHRTKPGSKPPKDLK</sequence>
<organism evidence="2">
    <name type="scientific">Oryza nivara</name>
    <name type="common">Indian wild rice</name>
    <name type="synonym">Oryza sativa f. spontanea</name>
    <dbReference type="NCBI Taxonomy" id="4536"/>
    <lineage>
        <taxon>Eukaryota</taxon>
        <taxon>Viridiplantae</taxon>
        <taxon>Streptophyta</taxon>
        <taxon>Embryophyta</taxon>
        <taxon>Tracheophyta</taxon>
        <taxon>Spermatophyta</taxon>
        <taxon>Magnoliopsida</taxon>
        <taxon>Liliopsida</taxon>
        <taxon>Poales</taxon>
        <taxon>Poaceae</taxon>
        <taxon>BOP clade</taxon>
        <taxon>Oryzoideae</taxon>
        <taxon>Oryzeae</taxon>
        <taxon>Oryzinae</taxon>
        <taxon>Oryza</taxon>
    </lineage>
</organism>
<feature type="compositionally biased region" description="Polar residues" evidence="1">
    <location>
        <begin position="1"/>
        <end position="25"/>
    </location>
</feature>
<feature type="compositionally biased region" description="Polar residues" evidence="1">
    <location>
        <begin position="57"/>
        <end position="69"/>
    </location>
</feature>
<feature type="region of interest" description="Disordered" evidence="1">
    <location>
        <begin position="1"/>
        <end position="34"/>
    </location>
</feature>
<evidence type="ECO:0000313" key="3">
    <source>
        <dbReference type="Proteomes" id="UP000006591"/>
    </source>
</evidence>
<dbReference type="Proteomes" id="UP000006591">
    <property type="component" value="Chromosome 1"/>
</dbReference>
<name>A0A0E0FNW7_ORYNI</name>
<dbReference type="AlphaFoldDB" id="A0A0E0FNW7"/>
<feature type="region of interest" description="Disordered" evidence="1">
    <location>
        <begin position="229"/>
        <end position="282"/>
    </location>
</feature>
<feature type="compositionally biased region" description="Basic and acidic residues" evidence="1">
    <location>
        <begin position="231"/>
        <end position="249"/>
    </location>
</feature>
<dbReference type="HOGENOM" id="CLU_988258_0_0_1"/>
<dbReference type="Gramene" id="ONIVA01G24070.1">
    <property type="protein sequence ID" value="ONIVA01G24070.1"/>
    <property type="gene ID" value="ONIVA01G24070"/>
</dbReference>
<reference evidence="2" key="2">
    <citation type="submission" date="2018-04" db="EMBL/GenBank/DDBJ databases">
        <title>OnivRS2 (Oryza nivara Reference Sequence Version 2).</title>
        <authorList>
            <person name="Zhang J."/>
            <person name="Kudrna D."/>
            <person name="Lee S."/>
            <person name="Talag J."/>
            <person name="Rajasekar S."/>
            <person name="Welchert J."/>
            <person name="Hsing Y.-I."/>
            <person name="Wing R.A."/>
        </authorList>
    </citation>
    <scope>NUCLEOTIDE SEQUENCE [LARGE SCALE GENOMIC DNA]</scope>
</reference>
<evidence type="ECO:0000313" key="2">
    <source>
        <dbReference type="EnsemblPlants" id="ONIVA01G24070.1"/>
    </source>
</evidence>
<dbReference type="EnsemblPlants" id="ONIVA01G24070.1">
    <property type="protein sequence ID" value="ONIVA01G24070.1"/>
    <property type="gene ID" value="ONIVA01G24070"/>
</dbReference>
<keyword evidence="3" id="KW-1185">Reference proteome</keyword>